<protein>
    <recommendedName>
        <fullName evidence="1">Reverse transcriptase domain-containing protein</fullName>
    </recommendedName>
</protein>
<organism evidence="2 3">
    <name type="scientific">Araneus ventricosus</name>
    <name type="common">Orbweaver spider</name>
    <name type="synonym">Epeira ventricosa</name>
    <dbReference type="NCBI Taxonomy" id="182803"/>
    <lineage>
        <taxon>Eukaryota</taxon>
        <taxon>Metazoa</taxon>
        <taxon>Ecdysozoa</taxon>
        <taxon>Arthropoda</taxon>
        <taxon>Chelicerata</taxon>
        <taxon>Arachnida</taxon>
        <taxon>Araneae</taxon>
        <taxon>Araneomorphae</taxon>
        <taxon>Entelegynae</taxon>
        <taxon>Araneoidea</taxon>
        <taxon>Araneidae</taxon>
        <taxon>Araneus</taxon>
    </lineage>
</organism>
<keyword evidence="3" id="KW-1185">Reference proteome</keyword>
<dbReference type="PROSITE" id="PS50878">
    <property type="entry name" value="RT_POL"/>
    <property type="match status" value="1"/>
</dbReference>
<sequence length="377" mass="43573">MEKAYDRSWRYGILKVMYNMGFRGKLPIFVKNFLQMRTFQVRIGDILSEEFIQKEGVLQGSVLSVVLFVIKINGIINQLPPYVHGSLFVDYFQIYCASTDMSFIERQIQAAIRQITEWADRNGFVLSVSKTNCVNFCRRRGLHPDPDISLNGSVIPVVREAIFLGIIFHSRLTFKSHILYLKRKCNNALNLLKIFSSRTWGDDCSSLLKIHKSLVLSKLDCCSAVYGSAAKSVIKSLDTIHHPGLRLDSGAFRTSPIQSLYVITGELSLQLRSERQFIEYYYKIKSNRRHPLYDRALNPIFGSLFAIKSSYIPSFGHRIRALLTYHNNENPNMMAKEKPPPPWRELKIATIDYFNGLSKDDTPHFVYLQLFYYHRQC</sequence>
<comment type="caution">
    <text evidence="2">The sequence shown here is derived from an EMBL/GenBank/DDBJ whole genome shotgun (WGS) entry which is preliminary data.</text>
</comment>
<evidence type="ECO:0000313" key="2">
    <source>
        <dbReference type="EMBL" id="GBM53584.1"/>
    </source>
</evidence>
<name>A0A4Y2GNC3_ARAVE</name>
<dbReference type="Pfam" id="PF00078">
    <property type="entry name" value="RVT_1"/>
    <property type="match status" value="1"/>
</dbReference>
<dbReference type="AlphaFoldDB" id="A0A4Y2GNC3"/>
<reference evidence="2 3" key="1">
    <citation type="journal article" date="2019" name="Sci. Rep.">
        <title>Orb-weaving spider Araneus ventricosus genome elucidates the spidroin gene catalogue.</title>
        <authorList>
            <person name="Kono N."/>
            <person name="Nakamura H."/>
            <person name="Ohtoshi R."/>
            <person name="Moran D.A.P."/>
            <person name="Shinohara A."/>
            <person name="Yoshida Y."/>
            <person name="Fujiwara M."/>
            <person name="Mori M."/>
            <person name="Tomita M."/>
            <person name="Arakawa K."/>
        </authorList>
    </citation>
    <scope>NUCLEOTIDE SEQUENCE [LARGE SCALE GENOMIC DNA]</scope>
</reference>
<gene>
    <name evidence="2" type="ORF">AVEN_105476_1</name>
</gene>
<evidence type="ECO:0000259" key="1">
    <source>
        <dbReference type="PROSITE" id="PS50878"/>
    </source>
</evidence>
<proteinExistence type="predicted"/>
<dbReference type="PANTHER" id="PTHR33332">
    <property type="entry name" value="REVERSE TRANSCRIPTASE DOMAIN-CONTAINING PROTEIN"/>
    <property type="match status" value="1"/>
</dbReference>
<dbReference type="InterPro" id="IPR000477">
    <property type="entry name" value="RT_dom"/>
</dbReference>
<feature type="domain" description="Reverse transcriptase" evidence="1">
    <location>
        <begin position="1"/>
        <end position="168"/>
    </location>
</feature>
<accession>A0A4Y2GNC3</accession>
<evidence type="ECO:0000313" key="3">
    <source>
        <dbReference type="Proteomes" id="UP000499080"/>
    </source>
</evidence>
<dbReference type="OrthoDB" id="6436989at2759"/>
<dbReference type="EMBL" id="BGPR01001426">
    <property type="protein sequence ID" value="GBM53584.1"/>
    <property type="molecule type" value="Genomic_DNA"/>
</dbReference>
<dbReference type="Proteomes" id="UP000499080">
    <property type="component" value="Unassembled WGS sequence"/>
</dbReference>